<feature type="transmembrane region" description="Helical" evidence="7">
    <location>
        <begin position="359"/>
        <end position="377"/>
    </location>
</feature>
<dbReference type="STRING" id="52131.GA0061100_102750"/>
<organism evidence="10 11">
    <name type="scientific">Rhizobium hainanense</name>
    <dbReference type="NCBI Taxonomy" id="52131"/>
    <lineage>
        <taxon>Bacteria</taxon>
        <taxon>Pseudomonadati</taxon>
        <taxon>Pseudomonadota</taxon>
        <taxon>Alphaproteobacteria</taxon>
        <taxon>Hyphomicrobiales</taxon>
        <taxon>Rhizobiaceae</taxon>
        <taxon>Rhizobium/Agrobacterium group</taxon>
        <taxon>Rhizobium</taxon>
    </lineage>
</organism>
<feature type="domain" description="ComEC/Rec2-related protein" evidence="8">
    <location>
        <begin position="300"/>
        <end position="586"/>
    </location>
</feature>
<evidence type="ECO:0000259" key="9">
    <source>
        <dbReference type="Pfam" id="PF13567"/>
    </source>
</evidence>
<feature type="transmembrane region" description="Helical" evidence="7">
    <location>
        <begin position="568"/>
        <end position="584"/>
    </location>
</feature>
<feature type="region of interest" description="Disordered" evidence="6">
    <location>
        <begin position="1"/>
        <end position="20"/>
    </location>
</feature>
<reference evidence="11" key="1">
    <citation type="submission" date="2016-08" db="EMBL/GenBank/DDBJ databases">
        <authorList>
            <person name="Varghese N."/>
            <person name="Submissions Spin"/>
        </authorList>
    </citation>
    <scope>NUCLEOTIDE SEQUENCE [LARGE SCALE GENOMIC DNA]</scope>
    <source>
        <strain evidence="11">CCBAU 57015</strain>
    </source>
</reference>
<evidence type="ECO:0000313" key="11">
    <source>
        <dbReference type="Proteomes" id="UP000186228"/>
    </source>
</evidence>
<feature type="domain" description="DUF4131" evidence="9">
    <location>
        <begin position="98"/>
        <end position="251"/>
    </location>
</feature>
<feature type="transmembrane region" description="Helical" evidence="7">
    <location>
        <begin position="591"/>
        <end position="609"/>
    </location>
</feature>
<evidence type="ECO:0000259" key="8">
    <source>
        <dbReference type="Pfam" id="PF03772"/>
    </source>
</evidence>
<evidence type="ECO:0000256" key="3">
    <source>
        <dbReference type="ARBA" id="ARBA00022692"/>
    </source>
</evidence>
<keyword evidence="11" id="KW-1185">Reference proteome</keyword>
<dbReference type="Proteomes" id="UP000186228">
    <property type="component" value="Unassembled WGS sequence"/>
</dbReference>
<dbReference type="GO" id="GO:0005886">
    <property type="term" value="C:plasma membrane"/>
    <property type="evidence" value="ECO:0007669"/>
    <property type="project" value="UniProtKB-SubCell"/>
</dbReference>
<dbReference type="Pfam" id="PF13567">
    <property type="entry name" value="DUF4131"/>
    <property type="match status" value="1"/>
</dbReference>
<feature type="transmembrane region" description="Helical" evidence="7">
    <location>
        <begin position="512"/>
        <end position="532"/>
    </location>
</feature>
<proteinExistence type="predicted"/>
<keyword evidence="5 7" id="KW-0472">Membrane</keyword>
<evidence type="ECO:0000256" key="6">
    <source>
        <dbReference type="SAM" id="MobiDB-lite"/>
    </source>
</evidence>
<gene>
    <name evidence="10" type="ORF">GA0061100_102750</name>
</gene>
<dbReference type="EMBL" id="FMAC01000002">
    <property type="protein sequence ID" value="SCB16993.1"/>
    <property type="molecule type" value="Genomic_DNA"/>
</dbReference>
<dbReference type="InterPro" id="IPR004477">
    <property type="entry name" value="ComEC_N"/>
</dbReference>
<name>A0A1C3UNE5_9HYPH</name>
<protein>
    <submittedName>
        <fullName evidence="10">ComEC/Rec2-related protein</fullName>
    </submittedName>
</protein>
<dbReference type="InterPro" id="IPR025405">
    <property type="entry name" value="DUF4131"/>
</dbReference>
<keyword evidence="3 7" id="KW-0812">Transmembrane</keyword>
<dbReference type="PANTHER" id="PTHR30619:SF1">
    <property type="entry name" value="RECOMBINATION PROTEIN 2"/>
    <property type="match status" value="1"/>
</dbReference>
<dbReference type="InterPro" id="IPR052159">
    <property type="entry name" value="Competence_DNA_uptake"/>
</dbReference>
<dbReference type="PANTHER" id="PTHR30619">
    <property type="entry name" value="DNA INTERNALIZATION/COMPETENCE PROTEIN COMEC/REC2"/>
    <property type="match status" value="1"/>
</dbReference>
<accession>A0A1C3UNE5</accession>
<evidence type="ECO:0000256" key="4">
    <source>
        <dbReference type="ARBA" id="ARBA00022989"/>
    </source>
</evidence>
<keyword evidence="2" id="KW-1003">Cell membrane</keyword>
<feature type="transmembrane region" description="Helical" evidence="7">
    <location>
        <begin position="324"/>
        <end position="347"/>
    </location>
</feature>
<keyword evidence="4 7" id="KW-1133">Transmembrane helix</keyword>
<dbReference type="Pfam" id="PF03772">
    <property type="entry name" value="Competence"/>
    <property type="match status" value="1"/>
</dbReference>
<evidence type="ECO:0000313" key="10">
    <source>
        <dbReference type="EMBL" id="SCB16993.1"/>
    </source>
</evidence>
<comment type="subcellular location">
    <subcellularLocation>
        <location evidence="1">Cell membrane</location>
        <topology evidence="1">Multi-pass membrane protein</topology>
    </subcellularLocation>
</comment>
<dbReference type="RefSeq" id="WP_244557795.1">
    <property type="nucleotide sequence ID" value="NZ_FMAC01000002.1"/>
</dbReference>
<dbReference type="NCBIfam" id="TIGR00360">
    <property type="entry name" value="ComEC_N-term"/>
    <property type="match status" value="1"/>
</dbReference>
<dbReference type="AlphaFoldDB" id="A0A1C3UNE5"/>
<evidence type="ECO:0000256" key="2">
    <source>
        <dbReference type="ARBA" id="ARBA00022475"/>
    </source>
</evidence>
<feature type="transmembrane region" description="Helical" evidence="7">
    <location>
        <begin position="468"/>
        <end position="492"/>
    </location>
</feature>
<feature type="transmembrane region" description="Helical" evidence="7">
    <location>
        <begin position="407"/>
        <end position="425"/>
    </location>
</feature>
<evidence type="ECO:0000256" key="1">
    <source>
        <dbReference type="ARBA" id="ARBA00004651"/>
    </source>
</evidence>
<evidence type="ECO:0000256" key="5">
    <source>
        <dbReference type="ARBA" id="ARBA00023136"/>
    </source>
</evidence>
<evidence type="ECO:0000256" key="7">
    <source>
        <dbReference type="SAM" id="Phobius"/>
    </source>
</evidence>
<sequence length="825" mass="89886">MPNLEASEQQKDGGDVAAPSQPRPVIATIAFSAEAQRWERTQDQTRLTSRLLRILSRIRLGTFGLIEEEAAHGRAILLAPIYMGLGAIFWFKAGSDPPPQAVLAGLLVFSSGFALMREAGRLLRHVLFAGMLLCLGMALAQCESWRVSTVMLDSAVTTTVTGQIERRESYDNGRWRYVVRVEATEKPSIHRAPRRVTIFVRKQAEPFDLGDRVQGRARLTPPAGPALLGLNDFAFSSYFNGIGANGFAYGTPKLLSPASDNVAGSLMDAADIWLASLRNSIGDRIRQTLPGDTGAFAAALVTDERRAISKDTTEALRIAGLTHIIAISGLNMALSAGIFYVGLRYLFSLFPGVAQAWPTKKFAAFGALLTVTAYYLISGFGVSAERAFIMMAIMLVAVLFDRPSISLRNVALSAIIILVLSPSQVLGPSFQMSYAATLALVSGYSLWKRRRHRESILSRVRLLSPLLFATRFFAGVMSTSFIGGASTAIFSIEHFHRLATYGLAANLAAMPVVSFIVMPFGMAAMLLMPFGLDGPFWKVTGEGLELVIVIARTVAGWGGDITFGRQPAWLMPTFIVGFLIMSILRTRLRHLGLLLLLSSVGLAAFGSGVPKPDLMISEDGVLVALRQDDILATNRERPQAFIFEQWQKALVAAEHQPPTMLPADSRLPQISKTDRHKRLNGEEQKAVRKAMEEALDRTMQGSFACQKGAWCAAMLENGAILVTIENAAYLPSACDTANIVVTPIRLRLDHCRSGAMLITGATLRKTGSIEMALTADKPIISAAFENPQRPWTRHRTYDWRTGKFDVPLARVSPAADNSPVSDSDE</sequence>